<sequence length="263" mass="26659">MKCAVVGLGEVGGRYAAALAEAGHDVVGADPADTPTPKGVVRVGSVAEAVDGAEMVLVMTSASVAPLVAEEALPALAEEACYADFTSSAPSQMRRLSDLVGGVGALFADVAILGPVPWHGVATPLMVSGPGGAVVAELLRPLGAPIDLLDEPAGAAMAHKLLRSVFMKGLASLIGEAVAAGQAAGYEEWIRGQVAAALAGDGQAVIDRLLTGTQTHALRRMHEVDDAAGYLEELGVEPTMTRATVAAHRAVVSRETAPEKQSA</sequence>
<dbReference type="InterPro" id="IPR008927">
    <property type="entry name" value="6-PGluconate_DH-like_C_sf"/>
</dbReference>
<evidence type="ECO:0000259" key="2">
    <source>
        <dbReference type="Pfam" id="PF09130"/>
    </source>
</evidence>
<dbReference type="InterPro" id="IPR013328">
    <property type="entry name" value="6PGD_dom2"/>
</dbReference>
<dbReference type="Pfam" id="PF09130">
    <property type="entry name" value="DUF1932"/>
    <property type="match status" value="1"/>
</dbReference>
<dbReference type="Gene3D" id="1.10.1040.10">
    <property type="entry name" value="N-(1-d-carboxylethyl)-l-norvaline Dehydrogenase, domain 2"/>
    <property type="match status" value="1"/>
</dbReference>
<organism evidence="3 4">
    <name type="scientific">Knoellia koreensis</name>
    <dbReference type="NCBI Taxonomy" id="2730921"/>
    <lineage>
        <taxon>Bacteria</taxon>
        <taxon>Bacillati</taxon>
        <taxon>Actinomycetota</taxon>
        <taxon>Actinomycetes</taxon>
        <taxon>Micrococcales</taxon>
        <taxon>Intrasporangiaceae</taxon>
        <taxon>Knoellia</taxon>
    </lineage>
</organism>
<evidence type="ECO:0000259" key="1">
    <source>
        <dbReference type="Pfam" id="PF03446"/>
    </source>
</evidence>
<dbReference type="EMBL" id="JABEPQ010000002">
    <property type="protein sequence ID" value="NNM46758.1"/>
    <property type="molecule type" value="Genomic_DNA"/>
</dbReference>
<evidence type="ECO:0000313" key="3">
    <source>
        <dbReference type="EMBL" id="NNM46758.1"/>
    </source>
</evidence>
<dbReference type="RefSeq" id="WP_171243819.1">
    <property type="nucleotide sequence ID" value="NZ_JABEPQ010000002.1"/>
</dbReference>
<dbReference type="InterPro" id="IPR015814">
    <property type="entry name" value="Pgluconate_DH_NAD-bd_C"/>
</dbReference>
<dbReference type="Pfam" id="PF03446">
    <property type="entry name" value="NAD_binding_2"/>
    <property type="match status" value="1"/>
</dbReference>
<protein>
    <submittedName>
        <fullName evidence="3">NAD(P)-dependent oxidoreductase</fullName>
    </submittedName>
</protein>
<evidence type="ECO:0000313" key="4">
    <source>
        <dbReference type="Proteomes" id="UP000588586"/>
    </source>
</evidence>
<accession>A0A849HH71</accession>
<dbReference type="InterPro" id="IPR006115">
    <property type="entry name" value="6PGDH_NADP-bd"/>
</dbReference>
<dbReference type="InterPro" id="IPR036291">
    <property type="entry name" value="NAD(P)-bd_dom_sf"/>
</dbReference>
<name>A0A849HH71_9MICO</name>
<dbReference type="GO" id="GO:0050661">
    <property type="term" value="F:NADP binding"/>
    <property type="evidence" value="ECO:0007669"/>
    <property type="project" value="InterPro"/>
</dbReference>
<keyword evidence="4" id="KW-1185">Reference proteome</keyword>
<dbReference type="Proteomes" id="UP000588586">
    <property type="component" value="Unassembled WGS sequence"/>
</dbReference>
<dbReference type="SUPFAM" id="SSF48179">
    <property type="entry name" value="6-phosphogluconate dehydrogenase C-terminal domain-like"/>
    <property type="match status" value="1"/>
</dbReference>
<comment type="caution">
    <text evidence="3">The sequence shown here is derived from an EMBL/GenBank/DDBJ whole genome shotgun (WGS) entry which is preliminary data.</text>
</comment>
<dbReference type="SUPFAM" id="SSF51735">
    <property type="entry name" value="NAD(P)-binding Rossmann-fold domains"/>
    <property type="match status" value="1"/>
</dbReference>
<dbReference type="Gene3D" id="3.40.50.720">
    <property type="entry name" value="NAD(P)-binding Rossmann-like Domain"/>
    <property type="match status" value="1"/>
</dbReference>
<gene>
    <name evidence="3" type="ORF">HJG52_12165</name>
</gene>
<reference evidence="3 4" key="1">
    <citation type="submission" date="2020-04" db="EMBL/GenBank/DDBJ databases">
        <title>Knoellia sp. isolate from air conditioner.</title>
        <authorList>
            <person name="Chea S."/>
            <person name="Kim D.-U."/>
        </authorList>
    </citation>
    <scope>NUCLEOTIDE SEQUENCE [LARGE SCALE GENOMIC DNA]</scope>
    <source>
        <strain evidence="3 4">DB2414S</strain>
    </source>
</reference>
<feature type="domain" description="6-phosphogluconate dehydrogenase NADP-binding" evidence="1">
    <location>
        <begin position="3"/>
        <end position="133"/>
    </location>
</feature>
<feature type="domain" description="Phosphogluconate dehydrogenase NAD-binding putative C-terminal" evidence="2">
    <location>
        <begin position="182"/>
        <end position="251"/>
    </location>
</feature>
<dbReference type="AlphaFoldDB" id="A0A849HH71"/>
<proteinExistence type="predicted"/>